<dbReference type="AlphaFoldDB" id="A0A0U1KYM5"/>
<evidence type="ECO:0000313" key="2">
    <source>
        <dbReference type="EMBL" id="CQR72043.1"/>
    </source>
</evidence>
<sequence>MAVYAENTIDSTWDGWLNFTATLKTADKNYNYSIRPEIWDSWIRCRQAKVNPNDDSIHRQLEMASLQVMLRRNRDLIIIAKPFMENLYQIVAGSGFVVALTDTRGYIMEIFGDKDTLTNPMTASFFQGANWSEAEAGTNAIGTALITGQSIQVSGSEHYCRKHHCLTCSAAPIIDEKGTVLGILDVSGKSEAAHLHTLGMVMAAAEAIMAQLGIRKKIKN</sequence>
<dbReference type="InterPro" id="IPR003018">
    <property type="entry name" value="GAF"/>
</dbReference>
<evidence type="ECO:0000313" key="3">
    <source>
        <dbReference type="Proteomes" id="UP000049855"/>
    </source>
</evidence>
<dbReference type="EMBL" id="CTRP01000008">
    <property type="protein sequence ID" value="CQR72043.1"/>
    <property type="molecule type" value="Genomic_DNA"/>
</dbReference>
<evidence type="ECO:0000259" key="1">
    <source>
        <dbReference type="Pfam" id="PF01590"/>
    </source>
</evidence>
<accession>A0A0U1KYM5</accession>
<proteinExistence type="predicted"/>
<dbReference type="Proteomes" id="UP000049855">
    <property type="component" value="Unassembled WGS sequence"/>
</dbReference>
<reference evidence="3" key="1">
    <citation type="submission" date="2015-03" db="EMBL/GenBank/DDBJ databases">
        <authorList>
            <person name="Nijsse Bart"/>
        </authorList>
    </citation>
    <scope>NUCLEOTIDE SEQUENCE [LARGE SCALE GENOMIC DNA]</scope>
</reference>
<keyword evidence="3" id="KW-1185">Reference proteome</keyword>
<dbReference type="Gene3D" id="3.30.450.40">
    <property type="match status" value="1"/>
</dbReference>
<protein>
    <submittedName>
        <fullName evidence="2">Sigma-54-dependent transcriptional activator</fullName>
    </submittedName>
</protein>
<dbReference type="RefSeq" id="WP_021167674.1">
    <property type="nucleotide sequence ID" value="NZ_CTRP01000008.1"/>
</dbReference>
<gene>
    <name evidence="2" type="ORF">SpAn4DRAFT_4732</name>
</gene>
<dbReference type="Pfam" id="PF01590">
    <property type="entry name" value="GAF"/>
    <property type="match status" value="1"/>
</dbReference>
<dbReference type="SUPFAM" id="SSF55781">
    <property type="entry name" value="GAF domain-like"/>
    <property type="match status" value="1"/>
</dbReference>
<organism evidence="2 3">
    <name type="scientific">Sporomusa ovata</name>
    <dbReference type="NCBI Taxonomy" id="2378"/>
    <lineage>
        <taxon>Bacteria</taxon>
        <taxon>Bacillati</taxon>
        <taxon>Bacillota</taxon>
        <taxon>Negativicutes</taxon>
        <taxon>Selenomonadales</taxon>
        <taxon>Sporomusaceae</taxon>
        <taxon>Sporomusa</taxon>
    </lineage>
</organism>
<name>A0A0U1KYM5_9FIRM</name>
<dbReference type="InterPro" id="IPR029016">
    <property type="entry name" value="GAF-like_dom_sf"/>
</dbReference>
<feature type="domain" description="GAF" evidence="1">
    <location>
        <begin position="75"/>
        <end position="211"/>
    </location>
</feature>